<dbReference type="Gene3D" id="1.20.120.450">
    <property type="entry name" value="dinb family like domain"/>
    <property type="match status" value="1"/>
</dbReference>
<name>A0A556N3S3_9FLAO</name>
<dbReference type="OrthoDB" id="9801625at2"/>
<dbReference type="AlphaFoldDB" id="A0A556N3S3"/>
<dbReference type="Proteomes" id="UP000316008">
    <property type="component" value="Unassembled WGS sequence"/>
</dbReference>
<reference evidence="1 2" key="1">
    <citation type="submission" date="2019-07" db="EMBL/GenBank/DDBJ databases">
        <authorList>
            <person name="Huq M.A."/>
        </authorList>
    </citation>
    <scope>NUCLEOTIDE SEQUENCE [LARGE SCALE GENOMIC DNA]</scope>
    <source>
        <strain evidence="1 2">MAH-3</strain>
    </source>
</reference>
<evidence type="ECO:0000313" key="2">
    <source>
        <dbReference type="Proteomes" id="UP000316008"/>
    </source>
</evidence>
<evidence type="ECO:0000313" key="1">
    <source>
        <dbReference type="EMBL" id="TSJ46709.1"/>
    </source>
</evidence>
<dbReference type="SUPFAM" id="SSF109854">
    <property type="entry name" value="DinB/YfiT-like putative metalloenzymes"/>
    <property type="match status" value="1"/>
</dbReference>
<proteinExistence type="predicted"/>
<dbReference type="EMBL" id="VLPL01000002">
    <property type="protein sequence ID" value="TSJ46709.1"/>
    <property type="molecule type" value="Genomic_DNA"/>
</dbReference>
<accession>A0A556N3S3</accession>
<keyword evidence="2" id="KW-1185">Reference proteome</keyword>
<comment type="caution">
    <text evidence="1">The sequence shown here is derived from an EMBL/GenBank/DDBJ whole genome shotgun (WGS) entry which is preliminary data.</text>
</comment>
<dbReference type="RefSeq" id="WP_144332246.1">
    <property type="nucleotide sequence ID" value="NZ_VLPL01000002.1"/>
</dbReference>
<dbReference type="InterPro" id="IPR034660">
    <property type="entry name" value="DinB/YfiT-like"/>
</dbReference>
<sequence>MFIETDLESVLSHLNKLTPEKQPAWGKMSAQRMVEHLTDTLRIATGENPQELIIPEEKVERMVAFLYSDKPMAQNMEVPFAKEGTPLRNEELELAIDEFVDVYLEFQELFAQNPELKTVHAYYGPLDYEQWNLLNKKHLTHHFTQFGIL</sequence>
<gene>
    <name evidence="1" type="ORF">FO442_05990</name>
</gene>
<organism evidence="1 2">
    <name type="scientific">Fluviicola chungangensis</name>
    <dbReference type="NCBI Taxonomy" id="2597671"/>
    <lineage>
        <taxon>Bacteria</taxon>
        <taxon>Pseudomonadati</taxon>
        <taxon>Bacteroidota</taxon>
        <taxon>Flavobacteriia</taxon>
        <taxon>Flavobacteriales</taxon>
        <taxon>Crocinitomicaceae</taxon>
        <taxon>Fluviicola</taxon>
    </lineage>
</organism>
<protein>
    <submittedName>
        <fullName evidence="1">DUF1569 domain-containing protein</fullName>
    </submittedName>
</protein>